<accession>A0ABQ5RLT4</accession>
<comment type="caution">
    <text evidence="1">The sequence shown here is derived from an EMBL/GenBank/DDBJ whole genome shotgun (WGS) entry which is preliminary data.</text>
</comment>
<organism evidence="1 2">
    <name type="scientific">Brachybacterium conglomeratum</name>
    <dbReference type="NCBI Taxonomy" id="47846"/>
    <lineage>
        <taxon>Bacteria</taxon>
        <taxon>Bacillati</taxon>
        <taxon>Actinomycetota</taxon>
        <taxon>Actinomycetes</taxon>
        <taxon>Micrococcales</taxon>
        <taxon>Dermabacteraceae</taxon>
        <taxon>Brachybacterium</taxon>
    </lineage>
</organism>
<dbReference type="EMBL" id="BSDQ01000001">
    <property type="protein sequence ID" value="GLI32482.1"/>
    <property type="molecule type" value="Genomic_DNA"/>
</dbReference>
<keyword evidence="2" id="KW-1185">Reference proteome</keyword>
<gene>
    <name evidence="1" type="ORF">BCONGLO52_33230</name>
</gene>
<proteinExistence type="predicted"/>
<evidence type="ECO:0000313" key="1">
    <source>
        <dbReference type="EMBL" id="GLI32482.1"/>
    </source>
</evidence>
<name>A0ABQ5RLT4_9MICO</name>
<reference evidence="1" key="1">
    <citation type="submission" date="2022-12" db="EMBL/GenBank/DDBJ databases">
        <title>Reference genome sequencing for broad-spectrum identification of bacterial and archaeal isolates by mass spectrometry.</title>
        <authorList>
            <person name="Sekiguchi Y."/>
            <person name="Tourlousse D.M."/>
        </authorList>
    </citation>
    <scope>NUCLEOTIDE SEQUENCE</scope>
    <source>
        <strain evidence="1">5-2</strain>
    </source>
</reference>
<evidence type="ECO:0000313" key="2">
    <source>
        <dbReference type="Proteomes" id="UP001144451"/>
    </source>
</evidence>
<dbReference type="GeneID" id="78122638"/>
<sequence>MLSAHRVVCPRSTCIAETSPHVITVAEQFHTTHPADRALLAVSSAVRRLGIFLALGATSIDTWNWIIPPTPDGMVIEAWFPSMTVSEQEQILETLCSTELSPVWSIDQTWPRGKRNAPPYYVLTIEGAADIQLRLFQS</sequence>
<protein>
    <submittedName>
        <fullName evidence="1">Uncharacterized protein</fullName>
    </submittedName>
</protein>
<dbReference type="RefSeq" id="WP_126988876.1">
    <property type="nucleotide sequence ID" value="NZ_BSDQ01000001.1"/>
</dbReference>
<dbReference type="Proteomes" id="UP001144451">
    <property type="component" value="Unassembled WGS sequence"/>
</dbReference>